<evidence type="ECO:0000256" key="6">
    <source>
        <dbReference type="ARBA" id="ARBA00023136"/>
    </source>
</evidence>
<feature type="chain" id="PRO_5026410196" description="Outer membrane protein assembly factor BamA" evidence="8">
    <location>
        <begin position="21"/>
        <end position="804"/>
    </location>
</feature>
<evidence type="ECO:0000256" key="9">
    <source>
        <dbReference type="NCBIfam" id="TIGR03303"/>
    </source>
</evidence>
<dbReference type="FunFam" id="3.10.20.310:FF:000001">
    <property type="entry name" value="Outer membrane protein assembly factor BamA"/>
    <property type="match status" value="1"/>
</dbReference>
<feature type="domain" description="POTRA" evidence="10">
    <location>
        <begin position="266"/>
        <end position="344"/>
    </location>
</feature>
<sequence length="804" mass="89787" precursor="true">MAMKKILFATLLATSMSANSAESFVVQDIQINGLQRVALGAALLKMPVRIGDTVDSQDVAGIIKALYTSGNFEDVKVLRDGDVLVVDVKERPTIATVSFSGNKAIKEEQLQQNLDASGIRVGEALDRTTLSNIEKGLEDFYYSVGKYNATVRAVVTPLPRNRADLKFVFTEGVSAKIQQINFIGNEVFSDALLLSRFNLNVDVAWWNFLSDDKYQKQVLAGDIEALRSYYLDRGYLKFQVESTNVSISPDKKGVYITLNLNEGEPYTVKDVKFRGELIGKEAEFKSLIPFENGETYNGSSVTQLEESVKRVLGEAGYAYPQVRTIPEFNDETKEVSLIVNVEAGKRIYVRDIRFVGNNATRDEVLRREMRQMEGSWLSSKAIDTGKSRLNRLGFFETVDVQTVRVPGSDDQVDLVYTVKEANSGSINFGIGYGTESGVSFQIGLQQDNFLGTGNRVGISAMTNDYQKNVTLEYRDPYWNLDGVSLGGKVFYNIYEASEAGIVDYTNESYGTSLTWGFPFDELNRFEFGIGYTHNKIGNLSPYLQVEQFLIAQENNIGSDGSLITNDFDINLSWTRNNLNKGYFPTAGNYQRAYYKVTVPGSDAQFFKLQYDVRQYFPLTKKHEFALLLRGRLGYGNGYGQTDGQDNLFPFYENFYAGGFTSLRGFGSNSAGPKAVYRDYSSSNNGSDVASDDSVGGNAVALGSVELIFPTPFASDEARAQIRTSIFFDMASVWDTEFDYRDGGADYGDEYYYDYSDPTNYRSSYGVALQWMSPMGPLVFSLAKPIKIYEGDDEEFFTFTIGKTF</sequence>
<evidence type="ECO:0000256" key="4">
    <source>
        <dbReference type="ARBA" id="ARBA00022729"/>
    </source>
</evidence>
<dbReference type="InterPro" id="IPR023707">
    <property type="entry name" value="OM_assembly_BamA"/>
</dbReference>
<evidence type="ECO:0000256" key="7">
    <source>
        <dbReference type="ARBA" id="ARBA00023237"/>
    </source>
</evidence>
<dbReference type="Pfam" id="PF01103">
    <property type="entry name" value="Omp85"/>
    <property type="match status" value="1"/>
</dbReference>
<keyword evidence="4 8" id="KW-0732">Signal</keyword>
<evidence type="ECO:0000256" key="1">
    <source>
        <dbReference type="ARBA" id="ARBA00004370"/>
    </source>
</evidence>
<dbReference type="NCBIfam" id="NF008287">
    <property type="entry name" value="PRK11067.1"/>
    <property type="match status" value="1"/>
</dbReference>
<keyword evidence="7 8" id="KW-0998">Cell outer membrane</keyword>
<evidence type="ECO:0000256" key="5">
    <source>
        <dbReference type="ARBA" id="ARBA00022737"/>
    </source>
</evidence>
<feature type="domain" description="POTRA" evidence="10">
    <location>
        <begin position="92"/>
        <end position="172"/>
    </location>
</feature>
<comment type="similarity">
    <text evidence="8">Belongs to the BamA family.</text>
</comment>
<name>A0A6G7CK90_9VIBR</name>
<dbReference type="GO" id="GO:0043165">
    <property type="term" value="P:Gram-negative-bacterium-type cell outer membrane assembly"/>
    <property type="evidence" value="ECO:0007669"/>
    <property type="project" value="UniProtKB-UniRule"/>
</dbReference>
<keyword evidence="5 8" id="KW-0677">Repeat</keyword>
<proteinExistence type="inferred from homology"/>
<evidence type="ECO:0000256" key="2">
    <source>
        <dbReference type="ARBA" id="ARBA00022452"/>
    </source>
</evidence>
<dbReference type="InterPro" id="IPR034746">
    <property type="entry name" value="POTRA"/>
</dbReference>
<dbReference type="GO" id="GO:1990063">
    <property type="term" value="C:Bam protein complex"/>
    <property type="evidence" value="ECO:0007669"/>
    <property type="project" value="TreeGrafter"/>
</dbReference>
<dbReference type="PANTHER" id="PTHR12815">
    <property type="entry name" value="SORTING AND ASSEMBLY MACHINERY SAMM50 PROTEIN FAMILY MEMBER"/>
    <property type="match status" value="1"/>
</dbReference>
<dbReference type="FunFam" id="2.40.160.50:FF:000001">
    <property type="entry name" value="Outer membrane protein assembly factor BamA"/>
    <property type="match status" value="1"/>
</dbReference>
<keyword evidence="6 8" id="KW-0472">Membrane</keyword>
<dbReference type="PANTHER" id="PTHR12815:SF23">
    <property type="entry name" value="OUTER MEMBRANE PROTEIN ASSEMBLY FACTOR BAMA"/>
    <property type="match status" value="1"/>
</dbReference>
<feature type="domain" description="POTRA" evidence="10">
    <location>
        <begin position="175"/>
        <end position="263"/>
    </location>
</feature>
<comment type="subcellular location">
    <subcellularLocation>
        <location evidence="8">Cell outer membrane</location>
    </subcellularLocation>
    <subcellularLocation>
        <location evidence="1">Membrane</location>
    </subcellularLocation>
</comment>
<feature type="domain" description="POTRA" evidence="10">
    <location>
        <begin position="24"/>
        <end position="91"/>
    </location>
</feature>
<dbReference type="Proteomes" id="UP000503003">
    <property type="component" value="Chromosome 1"/>
</dbReference>
<dbReference type="EMBL" id="CP049331">
    <property type="protein sequence ID" value="QIH42519.1"/>
    <property type="molecule type" value="Genomic_DNA"/>
</dbReference>
<dbReference type="FunFam" id="3.10.20.310:FF:000002">
    <property type="entry name" value="Outer membrane protein assembly factor BamA"/>
    <property type="match status" value="1"/>
</dbReference>
<keyword evidence="12" id="KW-1185">Reference proteome</keyword>
<comment type="function">
    <text evidence="8">Part of the outer membrane protein assembly complex, which is involved in assembly and insertion of beta-barrel proteins into the outer membrane.</text>
</comment>
<dbReference type="Gene3D" id="3.10.20.310">
    <property type="entry name" value="membrane protein fhac"/>
    <property type="match status" value="5"/>
</dbReference>
<dbReference type="Pfam" id="PF07244">
    <property type="entry name" value="POTRA"/>
    <property type="match status" value="4"/>
</dbReference>
<evidence type="ECO:0000313" key="11">
    <source>
        <dbReference type="EMBL" id="QIH42519.1"/>
    </source>
</evidence>
<dbReference type="FunFam" id="3.10.20.310:FF:000003">
    <property type="entry name" value="Outer membrane protein assembly factor BamA"/>
    <property type="match status" value="1"/>
</dbReference>
<dbReference type="PROSITE" id="PS51779">
    <property type="entry name" value="POTRA"/>
    <property type="match status" value="5"/>
</dbReference>
<comment type="subunit">
    <text evidence="8">Part of the Bam complex.</text>
</comment>
<gene>
    <name evidence="8 11" type="primary">bamA</name>
    <name evidence="11" type="ORF">G5S32_11215</name>
</gene>
<organism evidence="11 12">
    <name type="scientific">Vibrio ziniensis</name>
    <dbReference type="NCBI Taxonomy" id="2711221"/>
    <lineage>
        <taxon>Bacteria</taxon>
        <taxon>Pseudomonadati</taxon>
        <taxon>Pseudomonadota</taxon>
        <taxon>Gammaproteobacteria</taxon>
        <taxon>Vibrionales</taxon>
        <taxon>Vibrionaceae</taxon>
        <taxon>Vibrio</taxon>
    </lineage>
</organism>
<protein>
    <recommendedName>
        <fullName evidence="8 9">Outer membrane protein assembly factor BamA</fullName>
    </recommendedName>
</protein>
<dbReference type="AlphaFoldDB" id="A0A6G7CK90"/>
<dbReference type="NCBIfam" id="TIGR03303">
    <property type="entry name" value="OM_YaeT"/>
    <property type="match status" value="1"/>
</dbReference>
<dbReference type="InterPro" id="IPR000184">
    <property type="entry name" value="Bac_surfAg_D15"/>
</dbReference>
<evidence type="ECO:0000313" key="12">
    <source>
        <dbReference type="Proteomes" id="UP000503003"/>
    </source>
</evidence>
<dbReference type="FunFam" id="3.10.20.310:FF:000004">
    <property type="entry name" value="Outer membrane protein assembly factor BamA"/>
    <property type="match status" value="1"/>
</dbReference>
<dbReference type="KEGG" id="vzi:G5S32_11215"/>
<dbReference type="InterPro" id="IPR039910">
    <property type="entry name" value="D15-like"/>
</dbReference>
<reference evidence="11 12" key="1">
    <citation type="submission" date="2020-02" db="EMBL/GenBank/DDBJ databases">
        <title>A complete genome of a marine bacterium Vibrio sp. ZWAL4003 isolated from the mangrove sediment with the ability to degrade polysaccharides.</title>
        <authorList>
            <person name="Wu J."/>
            <person name="Qu W."/>
            <person name="Zeng R."/>
        </authorList>
    </citation>
    <scope>NUCLEOTIDE SEQUENCE [LARGE SCALE GENOMIC DNA]</scope>
    <source>
        <strain evidence="11 12">ZWAL4003</strain>
    </source>
</reference>
<dbReference type="HAMAP" id="MF_01430">
    <property type="entry name" value="OM_assembly_BamA"/>
    <property type="match status" value="1"/>
</dbReference>
<dbReference type="Gene3D" id="2.40.160.50">
    <property type="entry name" value="membrane protein fhac: a member of the omp85/tpsb transporter family"/>
    <property type="match status" value="1"/>
</dbReference>
<keyword evidence="2 8" id="KW-1134">Transmembrane beta strand</keyword>
<dbReference type="RefSeq" id="WP_165312087.1">
    <property type="nucleotide sequence ID" value="NZ_CP049331.1"/>
</dbReference>
<dbReference type="GO" id="GO:0051205">
    <property type="term" value="P:protein insertion into membrane"/>
    <property type="evidence" value="ECO:0007669"/>
    <property type="project" value="UniProtKB-UniRule"/>
</dbReference>
<feature type="domain" description="POTRA" evidence="10">
    <location>
        <begin position="347"/>
        <end position="421"/>
    </location>
</feature>
<dbReference type="InterPro" id="IPR010827">
    <property type="entry name" value="BamA/TamA_POTRA"/>
</dbReference>
<evidence type="ECO:0000259" key="10">
    <source>
        <dbReference type="PROSITE" id="PS51779"/>
    </source>
</evidence>
<evidence type="ECO:0000256" key="3">
    <source>
        <dbReference type="ARBA" id="ARBA00022692"/>
    </source>
</evidence>
<evidence type="ECO:0000256" key="8">
    <source>
        <dbReference type="HAMAP-Rule" id="MF_01430"/>
    </source>
</evidence>
<keyword evidence="3 8" id="KW-0812">Transmembrane</keyword>
<accession>A0A6G7CK90</accession>
<dbReference type="PIRSF" id="PIRSF006076">
    <property type="entry name" value="OM_assembly_OMP85"/>
    <property type="match status" value="1"/>
</dbReference>
<feature type="signal peptide" evidence="8">
    <location>
        <begin position="1"/>
        <end position="20"/>
    </location>
</feature>